<dbReference type="Proteomes" id="UP000784294">
    <property type="component" value="Unassembled WGS sequence"/>
</dbReference>
<evidence type="ECO:0000256" key="5">
    <source>
        <dbReference type="ARBA" id="ARBA00022840"/>
    </source>
</evidence>
<evidence type="ECO:0000256" key="4">
    <source>
        <dbReference type="ARBA" id="ARBA00022741"/>
    </source>
</evidence>
<organism evidence="8 9">
    <name type="scientific">Protopolystoma xenopodis</name>
    <dbReference type="NCBI Taxonomy" id="117903"/>
    <lineage>
        <taxon>Eukaryota</taxon>
        <taxon>Metazoa</taxon>
        <taxon>Spiralia</taxon>
        <taxon>Lophotrochozoa</taxon>
        <taxon>Platyhelminthes</taxon>
        <taxon>Monogenea</taxon>
        <taxon>Polyopisthocotylea</taxon>
        <taxon>Polystomatidea</taxon>
        <taxon>Polystomatidae</taxon>
        <taxon>Protopolystoma</taxon>
    </lineage>
</organism>
<evidence type="ECO:0000256" key="6">
    <source>
        <dbReference type="ARBA" id="ARBA00023242"/>
    </source>
</evidence>
<evidence type="ECO:0000259" key="7">
    <source>
        <dbReference type="Pfam" id="PF08542"/>
    </source>
</evidence>
<gene>
    <name evidence="8" type="ORF">PXEA_LOCUS10702</name>
</gene>
<keyword evidence="3" id="KW-0235">DNA replication</keyword>
<dbReference type="Gene3D" id="1.20.272.10">
    <property type="match status" value="1"/>
</dbReference>
<accession>A0A3S5ACI5</accession>
<proteinExistence type="inferred from homology"/>
<sequence length="117" mass="13019">MSFSEINENNVYACVAYPSPKEIRSILQEMLTNDISGAYKTVEKLKYLKGIALQDIVTELHPLVLQMSIPDKIRCELLISLSDIEYRLSLGASENLQLGSLVSTFGIAKENLLENVA</sequence>
<evidence type="ECO:0000256" key="1">
    <source>
        <dbReference type="ARBA" id="ARBA00004123"/>
    </source>
</evidence>
<dbReference type="AlphaFoldDB" id="A0A3S5ACI5"/>
<dbReference type="InterPro" id="IPR008921">
    <property type="entry name" value="DNA_pol3_clamp-load_cplx_C"/>
</dbReference>
<evidence type="ECO:0000313" key="8">
    <source>
        <dbReference type="EMBL" id="VEL17262.1"/>
    </source>
</evidence>
<reference evidence="8" key="1">
    <citation type="submission" date="2018-11" db="EMBL/GenBank/DDBJ databases">
        <authorList>
            <consortium name="Pathogen Informatics"/>
        </authorList>
    </citation>
    <scope>NUCLEOTIDE SEQUENCE</scope>
</reference>
<protein>
    <recommendedName>
        <fullName evidence="7">Replication factor C C-terminal domain-containing protein</fullName>
    </recommendedName>
</protein>
<dbReference type="EMBL" id="CAAALY010031812">
    <property type="protein sequence ID" value="VEL17262.1"/>
    <property type="molecule type" value="Genomic_DNA"/>
</dbReference>
<comment type="subcellular location">
    <subcellularLocation>
        <location evidence="1">Nucleus</location>
    </subcellularLocation>
</comment>
<dbReference type="SUPFAM" id="SSF48019">
    <property type="entry name" value="post-AAA+ oligomerization domain-like"/>
    <property type="match status" value="1"/>
</dbReference>
<dbReference type="GO" id="GO:0005524">
    <property type="term" value="F:ATP binding"/>
    <property type="evidence" value="ECO:0007669"/>
    <property type="project" value="UniProtKB-KW"/>
</dbReference>
<evidence type="ECO:0000256" key="2">
    <source>
        <dbReference type="ARBA" id="ARBA00005378"/>
    </source>
</evidence>
<dbReference type="GO" id="GO:0003677">
    <property type="term" value="F:DNA binding"/>
    <property type="evidence" value="ECO:0007669"/>
    <property type="project" value="InterPro"/>
</dbReference>
<keyword evidence="6" id="KW-0539">Nucleus</keyword>
<dbReference type="GO" id="GO:0005634">
    <property type="term" value="C:nucleus"/>
    <property type="evidence" value="ECO:0007669"/>
    <property type="project" value="UniProtKB-SubCell"/>
</dbReference>
<comment type="caution">
    <text evidence="8">The sequence shown here is derived from an EMBL/GenBank/DDBJ whole genome shotgun (WGS) entry which is preliminary data.</text>
</comment>
<feature type="domain" description="Replication factor C C-terminal" evidence="7">
    <location>
        <begin position="18"/>
        <end position="103"/>
    </location>
</feature>
<dbReference type="FunFam" id="1.20.272.10:FF:000004">
    <property type="entry name" value="Replication factor C subunit 5"/>
    <property type="match status" value="1"/>
</dbReference>
<keyword evidence="9" id="KW-1185">Reference proteome</keyword>
<dbReference type="OrthoDB" id="10254700at2759"/>
<dbReference type="Pfam" id="PF08542">
    <property type="entry name" value="Rep_fac_C"/>
    <property type="match status" value="1"/>
</dbReference>
<evidence type="ECO:0000256" key="3">
    <source>
        <dbReference type="ARBA" id="ARBA00022705"/>
    </source>
</evidence>
<evidence type="ECO:0000313" key="9">
    <source>
        <dbReference type="Proteomes" id="UP000784294"/>
    </source>
</evidence>
<keyword evidence="4" id="KW-0547">Nucleotide-binding</keyword>
<name>A0A3S5ACI5_9PLAT</name>
<dbReference type="GO" id="GO:0006260">
    <property type="term" value="P:DNA replication"/>
    <property type="evidence" value="ECO:0007669"/>
    <property type="project" value="UniProtKB-KW"/>
</dbReference>
<keyword evidence="5" id="KW-0067">ATP-binding</keyword>
<dbReference type="InterPro" id="IPR013748">
    <property type="entry name" value="Rep_factorC_C"/>
</dbReference>
<comment type="similarity">
    <text evidence="2">Belongs to the activator 1 small subunits family.</text>
</comment>